<evidence type="ECO:0000256" key="7">
    <source>
        <dbReference type="ARBA" id="ARBA00038032"/>
    </source>
</evidence>
<keyword evidence="11" id="KW-1185">Reference proteome</keyword>
<dbReference type="GO" id="GO:0015297">
    <property type="term" value="F:antiporter activity"/>
    <property type="evidence" value="ECO:0007669"/>
    <property type="project" value="TreeGrafter"/>
</dbReference>
<keyword evidence="4 8" id="KW-0812">Transmembrane</keyword>
<evidence type="ECO:0000256" key="1">
    <source>
        <dbReference type="ARBA" id="ARBA00004651"/>
    </source>
</evidence>
<dbReference type="GO" id="GO:0005886">
    <property type="term" value="C:plasma membrane"/>
    <property type="evidence" value="ECO:0007669"/>
    <property type="project" value="UniProtKB-SubCell"/>
</dbReference>
<dbReference type="PANTHER" id="PTHR30561:SF1">
    <property type="entry name" value="MULTIDRUG TRANSPORTER EMRE"/>
    <property type="match status" value="1"/>
</dbReference>
<dbReference type="Proteomes" id="UP000324159">
    <property type="component" value="Unassembled WGS sequence"/>
</dbReference>
<proteinExistence type="inferred from homology"/>
<evidence type="ECO:0000256" key="5">
    <source>
        <dbReference type="ARBA" id="ARBA00022989"/>
    </source>
</evidence>
<gene>
    <name evidence="10" type="ORF">EDC39_102131</name>
</gene>
<evidence type="ECO:0000256" key="8">
    <source>
        <dbReference type="RuleBase" id="RU003942"/>
    </source>
</evidence>
<feature type="transmembrane region" description="Helical" evidence="9">
    <location>
        <begin position="26"/>
        <end position="45"/>
    </location>
</feature>
<name>A0A5D3WNE9_9BACT</name>
<accession>A0A5D3WNE9</accession>
<evidence type="ECO:0000256" key="6">
    <source>
        <dbReference type="ARBA" id="ARBA00023136"/>
    </source>
</evidence>
<dbReference type="GO" id="GO:0015220">
    <property type="term" value="F:choline transmembrane transporter activity"/>
    <property type="evidence" value="ECO:0007669"/>
    <property type="project" value="TreeGrafter"/>
</dbReference>
<comment type="caution">
    <text evidence="10">The sequence shown here is derived from an EMBL/GenBank/DDBJ whole genome shotgun (WGS) entry which is preliminary data.</text>
</comment>
<sequence length="109" mass="11663">MPYLYLAIAIISEVVATSALKATAEFTRLGPSLIVVAGYGLAFYFMTLTIRTIPVGITYAVWSGAGIVLVILAGILLYRQIPDLPAIIGMALIVAGVMVIHLFSKTVRH</sequence>
<keyword evidence="5 9" id="KW-1133">Transmembrane helix</keyword>
<keyword evidence="3" id="KW-1003">Cell membrane</keyword>
<evidence type="ECO:0000256" key="9">
    <source>
        <dbReference type="SAM" id="Phobius"/>
    </source>
</evidence>
<evidence type="ECO:0000256" key="2">
    <source>
        <dbReference type="ARBA" id="ARBA00022448"/>
    </source>
</evidence>
<keyword evidence="6 9" id="KW-0472">Membrane</keyword>
<dbReference type="FunFam" id="1.10.3730.20:FF:000001">
    <property type="entry name" value="Quaternary ammonium compound resistance transporter SugE"/>
    <property type="match status" value="1"/>
</dbReference>
<dbReference type="Pfam" id="PF00893">
    <property type="entry name" value="Multi_Drug_Res"/>
    <property type="match status" value="1"/>
</dbReference>
<dbReference type="PANTHER" id="PTHR30561">
    <property type="entry name" value="SMR FAMILY PROTON-DEPENDENT DRUG EFFLUX TRANSPORTER SUGE"/>
    <property type="match status" value="1"/>
</dbReference>
<dbReference type="GO" id="GO:1990961">
    <property type="term" value="P:xenobiotic detoxification by transmembrane export across the plasma membrane"/>
    <property type="evidence" value="ECO:0007669"/>
    <property type="project" value="UniProtKB-ARBA"/>
</dbReference>
<dbReference type="OrthoDB" id="9808638at2"/>
<dbReference type="GO" id="GO:0031460">
    <property type="term" value="P:glycine betaine transport"/>
    <property type="evidence" value="ECO:0007669"/>
    <property type="project" value="TreeGrafter"/>
</dbReference>
<organism evidence="10 11">
    <name type="scientific">Geothermobacter ehrlichii</name>
    <dbReference type="NCBI Taxonomy" id="213224"/>
    <lineage>
        <taxon>Bacteria</taxon>
        <taxon>Pseudomonadati</taxon>
        <taxon>Thermodesulfobacteriota</taxon>
        <taxon>Desulfuromonadia</taxon>
        <taxon>Desulfuromonadales</taxon>
        <taxon>Geothermobacteraceae</taxon>
        <taxon>Geothermobacter</taxon>
    </lineage>
</organism>
<reference evidence="10 11" key="1">
    <citation type="submission" date="2019-07" db="EMBL/GenBank/DDBJ databases">
        <title>Genomic Encyclopedia of Type Strains, Phase IV (KMG-IV): sequencing the most valuable type-strain genomes for metagenomic binning, comparative biology and taxonomic classification.</title>
        <authorList>
            <person name="Goeker M."/>
        </authorList>
    </citation>
    <scope>NUCLEOTIDE SEQUENCE [LARGE SCALE GENOMIC DNA]</scope>
    <source>
        <strain evidence="10 11">SS015</strain>
    </source>
</reference>
<dbReference type="EMBL" id="VNIB01000002">
    <property type="protein sequence ID" value="TYO99608.1"/>
    <property type="molecule type" value="Genomic_DNA"/>
</dbReference>
<comment type="similarity">
    <text evidence="7 8">Belongs to the drug/metabolite transporter (DMT) superfamily. Small multidrug resistance (SMR) (TC 2.A.7.1) family.</text>
</comment>
<feature type="transmembrane region" description="Helical" evidence="9">
    <location>
        <begin position="57"/>
        <end position="78"/>
    </location>
</feature>
<keyword evidence="2" id="KW-0813">Transport</keyword>
<feature type="transmembrane region" description="Helical" evidence="9">
    <location>
        <begin position="84"/>
        <end position="103"/>
    </location>
</feature>
<dbReference type="GO" id="GO:0015199">
    <property type="term" value="F:amino-acid betaine transmembrane transporter activity"/>
    <property type="evidence" value="ECO:0007669"/>
    <property type="project" value="TreeGrafter"/>
</dbReference>
<dbReference type="AlphaFoldDB" id="A0A5D3WNE9"/>
<evidence type="ECO:0000256" key="4">
    <source>
        <dbReference type="ARBA" id="ARBA00022692"/>
    </source>
</evidence>
<dbReference type="RefSeq" id="WP_148894869.1">
    <property type="nucleotide sequence ID" value="NZ_VNIB01000002.1"/>
</dbReference>
<protein>
    <submittedName>
        <fullName evidence="10">Small multidrug resistance pump</fullName>
    </submittedName>
</protein>
<evidence type="ECO:0000256" key="3">
    <source>
        <dbReference type="ARBA" id="ARBA00022475"/>
    </source>
</evidence>
<comment type="subcellular location">
    <subcellularLocation>
        <location evidence="1 8">Cell membrane</location>
        <topology evidence="1 8">Multi-pass membrane protein</topology>
    </subcellularLocation>
</comment>
<dbReference type="Gene3D" id="1.10.3730.20">
    <property type="match status" value="1"/>
</dbReference>
<dbReference type="InterPro" id="IPR037185">
    <property type="entry name" value="EmrE-like"/>
</dbReference>
<evidence type="ECO:0000313" key="10">
    <source>
        <dbReference type="EMBL" id="TYO99608.1"/>
    </source>
</evidence>
<dbReference type="InterPro" id="IPR045324">
    <property type="entry name" value="Small_multidrug_res"/>
</dbReference>
<evidence type="ECO:0000313" key="11">
    <source>
        <dbReference type="Proteomes" id="UP000324159"/>
    </source>
</evidence>
<dbReference type="SUPFAM" id="SSF103481">
    <property type="entry name" value="Multidrug resistance efflux transporter EmrE"/>
    <property type="match status" value="1"/>
</dbReference>
<dbReference type="InterPro" id="IPR000390">
    <property type="entry name" value="Small_drug/metabolite_transptr"/>
</dbReference>